<evidence type="ECO:0000313" key="2">
    <source>
        <dbReference type="Proteomes" id="UP000095003"/>
    </source>
</evidence>
<proteinExistence type="predicted"/>
<evidence type="ECO:0008006" key="3">
    <source>
        <dbReference type="Google" id="ProtNLM"/>
    </source>
</evidence>
<dbReference type="RefSeq" id="WP_069156264.1">
    <property type="nucleotide sequence ID" value="NZ_DAWDRA010000024.1"/>
</dbReference>
<organism evidence="1 2">
    <name type="scientific">Eisenbergiella tayi</name>
    <dbReference type="NCBI Taxonomy" id="1432052"/>
    <lineage>
        <taxon>Bacteria</taxon>
        <taxon>Bacillati</taxon>
        <taxon>Bacillota</taxon>
        <taxon>Clostridia</taxon>
        <taxon>Lachnospirales</taxon>
        <taxon>Lachnospiraceae</taxon>
        <taxon>Eisenbergiella</taxon>
    </lineage>
</organism>
<evidence type="ECO:0000313" key="1">
    <source>
        <dbReference type="EMBL" id="ODM13778.1"/>
    </source>
</evidence>
<gene>
    <name evidence="1" type="ORF">BEH84_01497</name>
</gene>
<protein>
    <recommendedName>
        <fullName evidence="3">Cell division protein</fullName>
    </recommendedName>
</protein>
<dbReference type="AlphaFoldDB" id="A0A1E3AYJ0"/>
<dbReference type="Proteomes" id="UP000095003">
    <property type="component" value="Unassembled WGS sequence"/>
</dbReference>
<accession>A0A1E3AYJ0</accession>
<dbReference type="EMBL" id="MCGI01000001">
    <property type="protein sequence ID" value="ODM13778.1"/>
    <property type="molecule type" value="Genomic_DNA"/>
</dbReference>
<sequence>MMTLYTAVGHYKITGKGLPLVTAGGRECALTPHELILWSSLAFRILTYDELKADFYKKEQELHILGELDFDHYLNRLIMRKLIASGRDCTGADALYDLLGRLYLQSLQTGFPLKILTFIKLCMRGGIPVRQAASIFHSQKLEPMEKQLISLLNSQLLSTAELIQCAQKDIRHLKNKGQLMECLYQDDATDCGSLITDSRFSELSIPVLTAITNLYFKQQVVFDIL</sequence>
<name>A0A1E3AYJ0_9FIRM</name>
<comment type="caution">
    <text evidence="1">The sequence shown here is derived from an EMBL/GenBank/DDBJ whole genome shotgun (WGS) entry which is preliminary data.</text>
</comment>
<reference evidence="1 2" key="1">
    <citation type="submission" date="2016-07" db="EMBL/GenBank/DDBJ databases">
        <title>Characterization of isolates of Eisenbergiella tayi derived from blood cultures, using whole genome sequencing.</title>
        <authorList>
            <person name="Burdz T."/>
            <person name="Wiebe D."/>
            <person name="Huynh C."/>
            <person name="Bernard K."/>
        </authorList>
    </citation>
    <scope>NUCLEOTIDE SEQUENCE [LARGE SCALE GENOMIC DNA]</scope>
    <source>
        <strain evidence="1 2">NML 120489</strain>
    </source>
</reference>